<gene>
    <name evidence="4" type="ORF">BOTBODRAFT_27214</name>
</gene>
<dbReference type="OrthoDB" id="6431331at2759"/>
<organism evidence="4 5">
    <name type="scientific">Botryobasidium botryosum (strain FD-172 SS1)</name>
    <dbReference type="NCBI Taxonomy" id="930990"/>
    <lineage>
        <taxon>Eukaryota</taxon>
        <taxon>Fungi</taxon>
        <taxon>Dikarya</taxon>
        <taxon>Basidiomycota</taxon>
        <taxon>Agaricomycotina</taxon>
        <taxon>Agaricomycetes</taxon>
        <taxon>Cantharellales</taxon>
        <taxon>Botryobasidiaceae</taxon>
        <taxon>Botryobasidium</taxon>
    </lineage>
</organism>
<feature type="domain" description="AB hydrolase-1" evidence="3">
    <location>
        <begin position="34"/>
        <end position="154"/>
    </location>
</feature>
<dbReference type="Gene3D" id="3.40.50.1820">
    <property type="entry name" value="alpha/beta hydrolase"/>
    <property type="match status" value="1"/>
</dbReference>
<dbReference type="InterPro" id="IPR000073">
    <property type="entry name" value="AB_hydrolase_1"/>
</dbReference>
<dbReference type="PANTHER" id="PTHR43329">
    <property type="entry name" value="EPOXIDE HYDROLASE"/>
    <property type="match status" value="1"/>
</dbReference>
<dbReference type="InParanoid" id="A0A067MVM8"/>
<dbReference type="STRING" id="930990.A0A067MVM8"/>
<dbReference type="SUPFAM" id="SSF53474">
    <property type="entry name" value="alpha/beta-Hydrolases"/>
    <property type="match status" value="1"/>
</dbReference>
<dbReference type="InterPro" id="IPR029058">
    <property type="entry name" value="AB_hydrolase_fold"/>
</dbReference>
<proteinExistence type="inferred from homology"/>
<dbReference type="Proteomes" id="UP000027195">
    <property type="component" value="Unassembled WGS sequence"/>
</dbReference>
<evidence type="ECO:0000313" key="5">
    <source>
        <dbReference type="Proteomes" id="UP000027195"/>
    </source>
</evidence>
<protein>
    <recommendedName>
        <fullName evidence="3">AB hydrolase-1 domain-containing protein</fullName>
    </recommendedName>
</protein>
<dbReference type="GO" id="GO:0016787">
    <property type="term" value="F:hydrolase activity"/>
    <property type="evidence" value="ECO:0007669"/>
    <property type="project" value="UniProtKB-KW"/>
</dbReference>
<accession>A0A067MVM8</accession>
<keyword evidence="5" id="KW-1185">Reference proteome</keyword>
<evidence type="ECO:0000313" key="4">
    <source>
        <dbReference type="EMBL" id="KDQ19788.1"/>
    </source>
</evidence>
<name>A0A067MVM8_BOTB1</name>
<dbReference type="Pfam" id="PF00561">
    <property type="entry name" value="Abhydrolase_1"/>
    <property type="match status" value="1"/>
</dbReference>
<dbReference type="HOGENOM" id="CLU_020336_7_1_1"/>
<dbReference type="InterPro" id="IPR000639">
    <property type="entry name" value="Epox_hydrolase-like"/>
</dbReference>
<dbReference type="EMBL" id="KL198018">
    <property type="protein sequence ID" value="KDQ19788.1"/>
    <property type="molecule type" value="Genomic_DNA"/>
</dbReference>
<comment type="similarity">
    <text evidence="2">Belongs to the AB hydrolase superfamily. Epoxide hydrolase family.</text>
</comment>
<evidence type="ECO:0000256" key="1">
    <source>
        <dbReference type="ARBA" id="ARBA00022801"/>
    </source>
</evidence>
<dbReference type="AlphaFoldDB" id="A0A067MVM8"/>
<dbReference type="PRINTS" id="PR00412">
    <property type="entry name" value="EPOXHYDRLASE"/>
</dbReference>
<keyword evidence="1" id="KW-0378">Hydrolase</keyword>
<sequence>MSHPELAIIHTDLGPGTRIHSRFRPSTAPNTQLPLLVLLHGYPQNSSMYLDFVSQIPPEWDILIPDLPGYGQSTKPPSPDGSSRAHSKREWAKDIMDVVDAISEPGAASRKIIAYGHDRGGRLAYRMALDFPERVVGLAVLDIVPTSYVWNQMSIVNFNHAETLHSHHWIFLSSPSPLPETLINSNVDFYMRYTISSWLGTAQKNKSLNWVEKSIQPYTEPDGKGAARVTAACEDYRAGATIDLQNDLHDLDPFGHSTPKPFAKIPVLFLLSNSLQTRFDAYEIWESFCSPEKLRTHLIGPGGSASDTVGHFLVNEAPEEVESHTRDWLKEFWGET</sequence>
<reference evidence="5" key="1">
    <citation type="journal article" date="2014" name="Proc. Natl. Acad. Sci. U.S.A.">
        <title>Extensive sampling of basidiomycete genomes demonstrates inadequacy of the white-rot/brown-rot paradigm for wood decay fungi.</title>
        <authorList>
            <person name="Riley R."/>
            <person name="Salamov A.A."/>
            <person name="Brown D.W."/>
            <person name="Nagy L.G."/>
            <person name="Floudas D."/>
            <person name="Held B.W."/>
            <person name="Levasseur A."/>
            <person name="Lombard V."/>
            <person name="Morin E."/>
            <person name="Otillar R."/>
            <person name="Lindquist E.A."/>
            <person name="Sun H."/>
            <person name="LaButti K.M."/>
            <person name="Schmutz J."/>
            <person name="Jabbour D."/>
            <person name="Luo H."/>
            <person name="Baker S.E."/>
            <person name="Pisabarro A.G."/>
            <person name="Walton J.D."/>
            <person name="Blanchette R.A."/>
            <person name="Henrissat B."/>
            <person name="Martin F."/>
            <person name="Cullen D."/>
            <person name="Hibbett D.S."/>
            <person name="Grigoriev I.V."/>
        </authorList>
    </citation>
    <scope>NUCLEOTIDE SEQUENCE [LARGE SCALE GENOMIC DNA]</scope>
    <source>
        <strain evidence="5">FD-172 SS1</strain>
    </source>
</reference>
<evidence type="ECO:0000256" key="2">
    <source>
        <dbReference type="ARBA" id="ARBA00038334"/>
    </source>
</evidence>
<evidence type="ECO:0000259" key="3">
    <source>
        <dbReference type="Pfam" id="PF00561"/>
    </source>
</evidence>